<evidence type="ECO:0000259" key="5">
    <source>
        <dbReference type="PROSITE" id="PS50977"/>
    </source>
</evidence>
<dbReference type="InterPro" id="IPR036271">
    <property type="entry name" value="Tet_transcr_reg_TetR-rel_C_sf"/>
</dbReference>
<dbReference type="InterPro" id="IPR049445">
    <property type="entry name" value="TetR_SbtR-like_C"/>
</dbReference>
<dbReference type="Gene3D" id="1.10.357.10">
    <property type="entry name" value="Tetracycline Repressor, domain 2"/>
    <property type="match status" value="1"/>
</dbReference>
<dbReference type="Pfam" id="PF00440">
    <property type="entry name" value="TetR_N"/>
    <property type="match status" value="1"/>
</dbReference>
<dbReference type="SUPFAM" id="SSF46689">
    <property type="entry name" value="Homeodomain-like"/>
    <property type="match status" value="1"/>
</dbReference>
<dbReference type="InterPro" id="IPR050109">
    <property type="entry name" value="HTH-type_TetR-like_transc_reg"/>
</dbReference>
<dbReference type="InterPro" id="IPR009057">
    <property type="entry name" value="Homeodomain-like_sf"/>
</dbReference>
<reference evidence="6 7" key="1">
    <citation type="submission" date="2024-03" db="EMBL/GenBank/DDBJ databases">
        <title>Draft genome sequence of Pseudonocardia tropica JCM 19149.</title>
        <authorList>
            <person name="Butdee W."/>
            <person name="Duangmal K."/>
        </authorList>
    </citation>
    <scope>NUCLEOTIDE SEQUENCE [LARGE SCALE GENOMIC DNA]</scope>
    <source>
        <strain evidence="6 7">JCM 19149</strain>
    </source>
</reference>
<keyword evidence="2 4" id="KW-0238">DNA-binding</keyword>
<dbReference type="EMBL" id="JBEDNP010000050">
    <property type="protein sequence ID" value="MEQ3542497.1"/>
    <property type="molecule type" value="Genomic_DNA"/>
</dbReference>
<dbReference type="Pfam" id="PF21597">
    <property type="entry name" value="TetR_C_43"/>
    <property type="match status" value="1"/>
</dbReference>
<evidence type="ECO:0000256" key="2">
    <source>
        <dbReference type="ARBA" id="ARBA00023125"/>
    </source>
</evidence>
<dbReference type="PRINTS" id="PR00455">
    <property type="entry name" value="HTHTETR"/>
</dbReference>
<keyword evidence="3" id="KW-0804">Transcription</keyword>
<evidence type="ECO:0000313" key="6">
    <source>
        <dbReference type="EMBL" id="MEQ3542497.1"/>
    </source>
</evidence>
<dbReference type="SUPFAM" id="SSF48498">
    <property type="entry name" value="Tetracyclin repressor-like, C-terminal domain"/>
    <property type="match status" value="1"/>
</dbReference>
<evidence type="ECO:0000313" key="7">
    <source>
        <dbReference type="Proteomes" id="UP001464923"/>
    </source>
</evidence>
<feature type="DNA-binding region" description="H-T-H motif" evidence="4">
    <location>
        <begin position="40"/>
        <end position="59"/>
    </location>
</feature>
<evidence type="ECO:0000256" key="1">
    <source>
        <dbReference type="ARBA" id="ARBA00023015"/>
    </source>
</evidence>
<dbReference type="InterPro" id="IPR001647">
    <property type="entry name" value="HTH_TetR"/>
</dbReference>
<dbReference type="RefSeq" id="WP_345643088.1">
    <property type="nucleotide sequence ID" value="NZ_BAABLY010000011.1"/>
</dbReference>
<keyword evidence="7" id="KW-1185">Reference proteome</keyword>
<protein>
    <submittedName>
        <fullName evidence="6">TetR/AcrR family transcriptional regulator</fullName>
    </submittedName>
</protein>
<proteinExistence type="predicted"/>
<dbReference type="PANTHER" id="PTHR30055">
    <property type="entry name" value="HTH-TYPE TRANSCRIPTIONAL REGULATOR RUTR"/>
    <property type="match status" value="1"/>
</dbReference>
<sequence>MTGDCGVGGRRRPRADARRNRQRLLAEADAVFREDGSGASLERVARRAGVAIGTLYGHFPTRHDLVAALLRRRHDELFAWGEGLGAERGPGAALEAWVRAVVEHASTYSGLADLLVAADAGSELHDDCARMTAIGEALVAGARAAGAVRADIRGEDVFTLVNAAAWTRAGLSPEDADRLVTFTLDGFRRG</sequence>
<name>A0ABV1K2N1_9PSEU</name>
<gene>
    <name evidence="6" type="ORF">WHI96_27180</name>
</gene>
<dbReference type="PANTHER" id="PTHR30055:SF234">
    <property type="entry name" value="HTH-TYPE TRANSCRIPTIONAL REGULATOR BETI"/>
    <property type="match status" value="1"/>
</dbReference>
<accession>A0ABV1K2N1</accession>
<organism evidence="6 7">
    <name type="scientific">Pseudonocardia tropica</name>
    <dbReference type="NCBI Taxonomy" id="681289"/>
    <lineage>
        <taxon>Bacteria</taxon>
        <taxon>Bacillati</taxon>
        <taxon>Actinomycetota</taxon>
        <taxon>Actinomycetes</taxon>
        <taxon>Pseudonocardiales</taxon>
        <taxon>Pseudonocardiaceae</taxon>
        <taxon>Pseudonocardia</taxon>
    </lineage>
</organism>
<evidence type="ECO:0000256" key="3">
    <source>
        <dbReference type="ARBA" id="ARBA00023163"/>
    </source>
</evidence>
<dbReference type="PROSITE" id="PS50977">
    <property type="entry name" value="HTH_TETR_2"/>
    <property type="match status" value="1"/>
</dbReference>
<comment type="caution">
    <text evidence="6">The sequence shown here is derived from an EMBL/GenBank/DDBJ whole genome shotgun (WGS) entry which is preliminary data.</text>
</comment>
<dbReference type="Proteomes" id="UP001464923">
    <property type="component" value="Unassembled WGS sequence"/>
</dbReference>
<evidence type="ECO:0000256" key="4">
    <source>
        <dbReference type="PROSITE-ProRule" id="PRU00335"/>
    </source>
</evidence>
<keyword evidence="1" id="KW-0805">Transcription regulation</keyword>
<feature type="domain" description="HTH tetR-type" evidence="5">
    <location>
        <begin position="18"/>
        <end position="77"/>
    </location>
</feature>